<evidence type="ECO:0000256" key="4">
    <source>
        <dbReference type="ARBA" id="ARBA00023136"/>
    </source>
</evidence>
<evidence type="ECO:0000256" key="3">
    <source>
        <dbReference type="ARBA" id="ARBA00022989"/>
    </source>
</evidence>
<evidence type="ECO:0000256" key="2">
    <source>
        <dbReference type="ARBA" id="ARBA00022692"/>
    </source>
</evidence>
<accession>A0A1W1EKN9</accession>
<dbReference type="InterPro" id="IPR059112">
    <property type="entry name" value="CysZ/EI24"/>
</dbReference>
<feature type="transmembrane region" description="Helical" evidence="5">
    <location>
        <begin position="62"/>
        <end position="88"/>
    </location>
</feature>
<keyword evidence="3 5" id="KW-1133">Transmembrane helix</keyword>
<evidence type="ECO:0000256" key="5">
    <source>
        <dbReference type="SAM" id="Phobius"/>
    </source>
</evidence>
<dbReference type="Pfam" id="PF07264">
    <property type="entry name" value="EI24"/>
    <property type="match status" value="1"/>
</dbReference>
<dbReference type="EMBL" id="FRYL01000038">
    <property type="protein sequence ID" value="SHO81376.1"/>
    <property type="molecule type" value="Genomic_DNA"/>
</dbReference>
<feature type="transmembrane region" description="Helical" evidence="5">
    <location>
        <begin position="123"/>
        <end position="150"/>
    </location>
</feature>
<gene>
    <name evidence="6" type="ORF">MNB_SV-15-942</name>
</gene>
<feature type="transmembrane region" description="Helical" evidence="5">
    <location>
        <begin position="20"/>
        <end position="41"/>
    </location>
</feature>
<name>A0A1W1EKN9_9ZZZZ</name>
<comment type="subcellular location">
    <subcellularLocation>
        <location evidence="1">Membrane</location>
        <topology evidence="1">Multi-pass membrane protein</topology>
    </subcellularLocation>
</comment>
<sequence>MLDKTLSLGFKDITSLEVILFVLKIGFVSIFSWLLVLYFYWSELLHIVSSYLSFIPWDWLKTTGASIITLLIGYILIIITLSILTSIYSEPLLKKLALKRYNRESIGSPNIIKSLIVTIKSTLWFLLLFIILLPTLFIPIIGQIILLYLYSILLKEPIIYDVGSLFIEDKNILKSKSNGARSLSMIASLLNYIPILNIFAPIYAQILFLHHILNEDNL</sequence>
<dbReference type="AlphaFoldDB" id="A0A1W1EKN9"/>
<keyword evidence="4 5" id="KW-0472">Membrane</keyword>
<feature type="transmembrane region" description="Helical" evidence="5">
    <location>
        <begin position="189"/>
        <end position="213"/>
    </location>
</feature>
<evidence type="ECO:0000256" key="1">
    <source>
        <dbReference type="ARBA" id="ARBA00004141"/>
    </source>
</evidence>
<keyword evidence="2 5" id="KW-0812">Transmembrane</keyword>
<proteinExistence type="predicted"/>
<protein>
    <submittedName>
        <fullName evidence="6">Probable transmembrane protein</fullName>
    </submittedName>
</protein>
<organism evidence="6">
    <name type="scientific">hydrothermal vent metagenome</name>
    <dbReference type="NCBI Taxonomy" id="652676"/>
    <lineage>
        <taxon>unclassified sequences</taxon>
        <taxon>metagenomes</taxon>
        <taxon>ecological metagenomes</taxon>
    </lineage>
</organism>
<reference evidence="6" key="1">
    <citation type="submission" date="2016-10" db="EMBL/GenBank/DDBJ databases">
        <authorList>
            <person name="de Groot N.N."/>
        </authorList>
    </citation>
    <scope>NUCLEOTIDE SEQUENCE</scope>
</reference>
<evidence type="ECO:0000313" key="6">
    <source>
        <dbReference type="EMBL" id="SHO81376.1"/>
    </source>
</evidence>